<keyword evidence="3" id="KW-1185">Reference proteome</keyword>
<evidence type="ECO:0000256" key="1">
    <source>
        <dbReference type="SAM" id="MobiDB-lite"/>
    </source>
</evidence>
<dbReference type="OrthoDB" id="6309901at2759"/>
<feature type="region of interest" description="Disordered" evidence="1">
    <location>
        <begin position="1"/>
        <end position="24"/>
    </location>
</feature>
<protein>
    <submittedName>
        <fullName evidence="2">Uncharacterized protein</fullName>
    </submittedName>
</protein>
<evidence type="ECO:0000313" key="2">
    <source>
        <dbReference type="EMBL" id="KAF7233071.1"/>
    </source>
</evidence>
<proteinExistence type="predicted"/>
<reference evidence="2" key="1">
    <citation type="submission" date="2019-07" db="EMBL/GenBank/DDBJ databases">
        <title>Annotation for the trematode Paragonimus miyazaki's.</title>
        <authorList>
            <person name="Choi Y.-J."/>
        </authorList>
    </citation>
    <scope>NUCLEOTIDE SEQUENCE</scope>
    <source>
        <strain evidence="2">Japan</strain>
    </source>
</reference>
<gene>
    <name evidence="2" type="ORF">EG68_11132</name>
</gene>
<feature type="compositionally biased region" description="Basic and acidic residues" evidence="1">
    <location>
        <begin position="11"/>
        <end position="22"/>
    </location>
</feature>
<comment type="caution">
    <text evidence="2">The sequence shown here is derived from an EMBL/GenBank/DDBJ whole genome shotgun (WGS) entry which is preliminary data.</text>
</comment>
<evidence type="ECO:0000313" key="3">
    <source>
        <dbReference type="Proteomes" id="UP000822476"/>
    </source>
</evidence>
<sequence>MNPNNGSSMNREQRRIYTEPRRASSVRMETQIAFNNSMLVANGIDYT</sequence>
<dbReference type="AlphaFoldDB" id="A0A8S9YAA4"/>
<name>A0A8S9YAA4_9TREM</name>
<feature type="compositionally biased region" description="Polar residues" evidence="1">
    <location>
        <begin position="1"/>
        <end position="10"/>
    </location>
</feature>
<dbReference type="EMBL" id="JTDE01021334">
    <property type="protein sequence ID" value="KAF7233071.1"/>
    <property type="molecule type" value="Genomic_DNA"/>
</dbReference>
<organism evidence="2 3">
    <name type="scientific">Paragonimus skrjabini miyazakii</name>
    <dbReference type="NCBI Taxonomy" id="59628"/>
    <lineage>
        <taxon>Eukaryota</taxon>
        <taxon>Metazoa</taxon>
        <taxon>Spiralia</taxon>
        <taxon>Lophotrochozoa</taxon>
        <taxon>Platyhelminthes</taxon>
        <taxon>Trematoda</taxon>
        <taxon>Digenea</taxon>
        <taxon>Plagiorchiida</taxon>
        <taxon>Troglotremata</taxon>
        <taxon>Troglotrematidae</taxon>
        <taxon>Paragonimus</taxon>
    </lineage>
</organism>
<accession>A0A8S9YAA4</accession>
<dbReference type="Proteomes" id="UP000822476">
    <property type="component" value="Unassembled WGS sequence"/>
</dbReference>